<protein>
    <submittedName>
        <fullName evidence="1">Uncharacterized protein</fullName>
    </submittedName>
</protein>
<name>A0A9X4QUC0_9BACL</name>
<gene>
    <name evidence="1" type="ORF">OMP40_19210</name>
</gene>
<dbReference type="AntiFam" id="ANF00076">
    <property type="entry name" value="Shadow ORF (opposite copA)"/>
</dbReference>
<comment type="caution">
    <text evidence="1">The sequence shown here is derived from an EMBL/GenBank/DDBJ whole genome shotgun (WGS) entry which is preliminary data.</text>
</comment>
<keyword evidence="2" id="KW-1185">Reference proteome</keyword>
<proteinExistence type="predicted"/>
<organism evidence="1 2">
    <name type="scientific">Cohnella rhizosphaerae</name>
    <dbReference type="NCBI Taxonomy" id="1457232"/>
    <lineage>
        <taxon>Bacteria</taxon>
        <taxon>Bacillati</taxon>
        <taxon>Bacillota</taxon>
        <taxon>Bacilli</taxon>
        <taxon>Bacillales</taxon>
        <taxon>Paenibacillaceae</taxon>
        <taxon>Cohnella</taxon>
    </lineage>
</organism>
<accession>A0A9X4QUC0</accession>
<sequence>MTADSPGQQRFVHLHGSFLDRAVRRHPIERTYRREIAGSQLAGQHGLRAAVADDARRPGLQSGQGFQAPQGIALRDRFKPFAQGDGDKDHRDRIEIKHMRRARPEHLILAVQVSDRRAERDQHVHVGEALL</sequence>
<dbReference type="AlphaFoldDB" id="A0A9X4QUC0"/>
<evidence type="ECO:0000313" key="2">
    <source>
        <dbReference type="Proteomes" id="UP001153404"/>
    </source>
</evidence>
<dbReference type="EMBL" id="JAPDIA010000007">
    <property type="protein sequence ID" value="MDG0811258.1"/>
    <property type="molecule type" value="Genomic_DNA"/>
</dbReference>
<reference evidence="1" key="1">
    <citation type="submission" date="2022-10" db="EMBL/GenBank/DDBJ databases">
        <title>Comparative genomic analysis of Cohnella hashimotonis sp. nov., isolated from the International Space Station.</title>
        <authorList>
            <person name="Simpson A."/>
            <person name="Venkateswaran K."/>
        </authorList>
    </citation>
    <scope>NUCLEOTIDE SEQUENCE</scope>
    <source>
        <strain evidence="1">DSM 28161</strain>
    </source>
</reference>
<dbReference type="Proteomes" id="UP001153404">
    <property type="component" value="Unassembled WGS sequence"/>
</dbReference>
<evidence type="ECO:0000313" key="1">
    <source>
        <dbReference type="EMBL" id="MDG0811258.1"/>
    </source>
</evidence>